<proteinExistence type="predicted"/>
<accession>A0A0D3DEU4</accession>
<evidence type="ECO:0000313" key="2">
    <source>
        <dbReference type="EnsemblPlants" id="Bo7g105920.1"/>
    </source>
</evidence>
<dbReference type="Gramene" id="Bo7g105920.1">
    <property type="protein sequence ID" value="Bo7g105920.1"/>
    <property type="gene ID" value="Bo7g105920"/>
</dbReference>
<evidence type="ECO:0000313" key="3">
    <source>
        <dbReference type="Proteomes" id="UP000032141"/>
    </source>
</evidence>
<dbReference type="STRING" id="109376.A0A0D3DEU4"/>
<keyword evidence="1" id="KW-1133">Transmembrane helix</keyword>
<dbReference type="AlphaFoldDB" id="A0A0D3DEU4"/>
<reference evidence="2 3" key="1">
    <citation type="journal article" date="2014" name="Genome Biol.">
        <title>Transcriptome and methylome profiling reveals relics of genome dominance in the mesopolyploid Brassica oleracea.</title>
        <authorList>
            <person name="Parkin I.A."/>
            <person name="Koh C."/>
            <person name="Tang H."/>
            <person name="Robinson S.J."/>
            <person name="Kagale S."/>
            <person name="Clarke W.E."/>
            <person name="Town C.D."/>
            <person name="Nixon J."/>
            <person name="Krishnakumar V."/>
            <person name="Bidwell S.L."/>
            <person name="Denoeud F."/>
            <person name="Belcram H."/>
            <person name="Links M.G."/>
            <person name="Just J."/>
            <person name="Clarke C."/>
            <person name="Bender T."/>
            <person name="Huebert T."/>
            <person name="Mason A.S."/>
            <person name="Pires J.C."/>
            <person name="Barker G."/>
            <person name="Moore J."/>
            <person name="Walley P.G."/>
            <person name="Manoli S."/>
            <person name="Batley J."/>
            <person name="Edwards D."/>
            <person name="Nelson M.N."/>
            <person name="Wang X."/>
            <person name="Paterson A.H."/>
            <person name="King G."/>
            <person name="Bancroft I."/>
            <person name="Chalhoub B."/>
            <person name="Sharpe A.G."/>
        </authorList>
    </citation>
    <scope>NUCLEOTIDE SEQUENCE</scope>
    <source>
        <strain evidence="2 3">cv. TO1000</strain>
    </source>
</reference>
<dbReference type="PANTHER" id="PTHR47150:SF5">
    <property type="entry name" value="OS07G0546750 PROTEIN"/>
    <property type="match status" value="1"/>
</dbReference>
<dbReference type="PANTHER" id="PTHR47150">
    <property type="entry name" value="OS12G0169200 PROTEIN"/>
    <property type="match status" value="1"/>
</dbReference>
<organism evidence="2 3">
    <name type="scientific">Brassica oleracea var. oleracea</name>
    <dbReference type="NCBI Taxonomy" id="109376"/>
    <lineage>
        <taxon>Eukaryota</taxon>
        <taxon>Viridiplantae</taxon>
        <taxon>Streptophyta</taxon>
        <taxon>Embryophyta</taxon>
        <taxon>Tracheophyta</taxon>
        <taxon>Spermatophyta</taxon>
        <taxon>Magnoliopsida</taxon>
        <taxon>eudicotyledons</taxon>
        <taxon>Gunneridae</taxon>
        <taxon>Pentapetalae</taxon>
        <taxon>rosids</taxon>
        <taxon>malvids</taxon>
        <taxon>Brassicales</taxon>
        <taxon>Brassicaceae</taxon>
        <taxon>Brassiceae</taxon>
        <taxon>Brassica</taxon>
    </lineage>
</organism>
<reference evidence="2" key="2">
    <citation type="submission" date="2015-03" db="UniProtKB">
        <authorList>
            <consortium name="EnsemblPlants"/>
        </authorList>
    </citation>
    <scope>IDENTIFICATION</scope>
</reference>
<evidence type="ECO:0000256" key="1">
    <source>
        <dbReference type="SAM" id="Phobius"/>
    </source>
</evidence>
<feature type="transmembrane region" description="Helical" evidence="1">
    <location>
        <begin position="101"/>
        <end position="123"/>
    </location>
</feature>
<keyword evidence="1" id="KW-0812">Transmembrane</keyword>
<dbReference type="EnsemblPlants" id="Bo7g105920.1">
    <property type="protein sequence ID" value="Bo7g105920.1"/>
    <property type="gene ID" value="Bo7g105920"/>
</dbReference>
<dbReference type="InterPro" id="IPR006912">
    <property type="entry name" value="Harbinger_derived_prot"/>
</dbReference>
<evidence type="ECO:0008006" key="4">
    <source>
        <dbReference type="Google" id="ProtNLM"/>
    </source>
</evidence>
<dbReference type="Pfam" id="PF04827">
    <property type="entry name" value="Plant_tran"/>
    <property type="match status" value="1"/>
</dbReference>
<dbReference type="HOGENOM" id="CLU_1112655_0_0_1"/>
<sequence length="250" mass="28587">MEEELRDLKHTKHTITCFISFQMPNREFPSCAPVDLSRRSSSTKRIHMTTSLGKDTSSAKTTRMTGCISGNHGLWVCNKRFRGSNNGFMSRRSFCESARRLRLTLIAVCTIFLAYCLFSLMSLQAQFKGRAPRVTYMVNEHQYDLAYYLTDGIYPKWSTFLQSITLPQGSRAELFAKVQEVTRKDVERDFGVLQARFAIVKNPALSLDKKKIGKIMRACIILHNMIVENERGGYTLYDTSEFEVGDSTRS</sequence>
<dbReference type="Proteomes" id="UP000032141">
    <property type="component" value="Chromosome C7"/>
</dbReference>
<name>A0A0D3DEU4_BRAOL</name>
<keyword evidence="1" id="KW-0472">Membrane</keyword>
<protein>
    <recommendedName>
        <fullName evidence="4">DDE Tnp4 domain-containing protein</fullName>
    </recommendedName>
</protein>
<keyword evidence="3" id="KW-1185">Reference proteome</keyword>